<dbReference type="InterPro" id="IPR003018">
    <property type="entry name" value="GAF"/>
</dbReference>
<keyword evidence="9" id="KW-0675">Receptor</keyword>
<dbReference type="InterPro" id="IPR003594">
    <property type="entry name" value="HATPase_dom"/>
</dbReference>
<dbReference type="InterPro" id="IPR013654">
    <property type="entry name" value="PAS_2"/>
</dbReference>
<protein>
    <recommendedName>
        <fullName evidence="3">histidine kinase</fullName>
        <ecNumber evidence="3">2.7.13.3</ecNumber>
    </recommendedName>
</protein>
<evidence type="ECO:0000313" key="13">
    <source>
        <dbReference type="Proteomes" id="UP001597357"/>
    </source>
</evidence>
<reference evidence="13" key="1">
    <citation type="journal article" date="2019" name="Int. J. Syst. Evol. Microbiol.">
        <title>The Global Catalogue of Microorganisms (GCM) 10K type strain sequencing project: providing services to taxonomists for standard genome sequencing and annotation.</title>
        <authorList>
            <consortium name="The Broad Institute Genomics Platform"/>
            <consortium name="The Broad Institute Genome Sequencing Center for Infectious Disease"/>
            <person name="Wu L."/>
            <person name="Ma J."/>
        </authorList>
    </citation>
    <scope>NUCLEOTIDE SEQUENCE [LARGE SCALE GENOMIC DNA]</scope>
    <source>
        <strain evidence="13">KCTC 42255</strain>
    </source>
</reference>
<feature type="domain" description="Histidine kinase" evidence="11">
    <location>
        <begin position="520"/>
        <end position="729"/>
    </location>
</feature>
<dbReference type="CDD" id="cd00082">
    <property type="entry name" value="HisKA"/>
    <property type="match status" value="1"/>
</dbReference>
<dbReference type="InterPro" id="IPR036890">
    <property type="entry name" value="HATPase_C_sf"/>
</dbReference>
<dbReference type="Pfam" id="PF02518">
    <property type="entry name" value="HATPase_c"/>
    <property type="match status" value="1"/>
</dbReference>
<dbReference type="SUPFAM" id="SSF55781">
    <property type="entry name" value="GAF domain-like"/>
    <property type="match status" value="2"/>
</dbReference>
<dbReference type="InterPro" id="IPR001294">
    <property type="entry name" value="Phytochrome"/>
</dbReference>
<keyword evidence="13" id="KW-1185">Reference proteome</keyword>
<evidence type="ECO:0000259" key="11">
    <source>
        <dbReference type="PROSITE" id="PS50109"/>
    </source>
</evidence>
<dbReference type="Gene3D" id="3.30.450.270">
    <property type="match status" value="1"/>
</dbReference>
<organism evidence="12 13">
    <name type="scientific">Mesonia sediminis</name>
    <dbReference type="NCBI Taxonomy" id="1703946"/>
    <lineage>
        <taxon>Bacteria</taxon>
        <taxon>Pseudomonadati</taxon>
        <taxon>Bacteroidota</taxon>
        <taxon>Flavobacteriia</taxon>
        <taxon>Flavobacteriales</taxon>
        <taxon>Flavobacteriaceae</taxon>
        <taxon>Mesonia</taxon>
    </lineage>
</organism>
<dbReference type="Pfam" id="PF00360">
    <property type="entry name" value="PHY"/>
    <property type="match status" value="1"/>
</dbReference>
<dbReference type="PANTHER" id="PTHR42878">
    <property type="entry name" value="TWO-COMPONENT HISTIDINE KINASE"/>
    <property type="match status" value="1"/>
</dbReference>
<keyword evidence="5" id="KW-0716">Sensory transduction</keyword>
<dbReference type="SUPFAM" id="SSF47384">
    <property type="entry name" value="Homodimeric domain of signal transducing histidine kinase"/>
    <property type="match status" value="1"/>
</dbReference>
<accession>A0ABW5SCJ2</accession>
<evidence type="ECO:0000256" key="3">
    <source>
        <dbReference type="ARBA" id="ARBA00012438"/>
    </source>
</evidence>
<keyword evidence="12" id="KW-0067">ATP-binding</keyword>
<dbReference type="InterPro" id="IPR050351">
    <property type="entry name" value="BphY/WalK/GraS-like"/>
</dbReference>
<evidence type="ECO:0000256" key="4">
    <source>
        <dbReference type="ARBA" id="ARBA00022543"/>
    </source>
</evidence>
<dbReference type="Gene3D" id="1.10.287.130">
    <property type="match status" value="1"/>
</dbReference>
<evidence type="ECO:0000313" key="12">
    <source>
        <dbReference type="EMBL" id="MFD2697371.1"/>
    </source>
</evidence>
<dbReference type="RefSeq" id="WP_379045100.1">
    <property type="nucleotide sequence ID" value="NZ_JBHULZ010000023.1"/>
</dbReference>
<dbReference type="PRINTS" id="PR01033">
    <property type="entry name" value="PHYTOCHROME"/>
</dbReference>
<dbReference type="PANTHER" id="PTHR42878:SF15">
    <property type="entry name" value="BACTERIOPHYTOCHROME"/>
    <property type="match status" value="1"/>
</dbReference>
<comment type="catalytic activity">
    <reaction evidence="1">
        <text>ATP + protein L-histidine = ADP + protein N-phospho-L-histidine.</text>
        <dbReference type="EC" id="2.7.13.3"/>
    </reaction>
</comment>
<dbReference type="Pfam" id="PF08446">
    <property type="entry name" value="PAS_2"/>
    <property type="match status" value="1"/>
</dbReference>
<dbReference type="InterPro" id="IPR035965">
    <property type="entry name" value="PAS-like_dom_sf"/>
</dbReference>
<dbReference type="InterPro" id="IPR043150">
    <property type="entry name" value="Phytochrome_PHY_sf"/>
</dbReference>
<dbReference type="InterPro" id="IPR013515">
    <property type="entry name" value="Phytochrome_cen-reg"/>
</dbReference>
<dbReference type="SMART" id="SM00065">
    <property type="entry name" value="GAF"/>
    <property type="match status" value="1"/>
</dbReference>
<dbReference type="Pfam" id="PF00512">
    <property type="entry name" value="HisKA"/>
    <property type="match status" value="1"/>
</dbReference>
<dbReference type="Pfam" id="PF01590">
    <property type="entry name" value="GAF"/>
    <property type="match status" value="1"/>
</dbReference>
<evidence type="ECO:0000256" key="7">
    <source>
        <dbReference type="ARBA" id="ARBA00022777"/>
    </source>
</evidence>
<dbReference type="EMBL" id="JBHULZ010000023">
    <property type="protein sequence ID" value="MFD2697371.1"/>
    <property type="molecule type" value="Genomic_DNA"/>
</dbReference>
<evidence type="ECO:0000256" key="1">
    <source>
        <dbReference type="ARBA" id="ARBA00000085"/>
    </source>
</evidence>
<evidence type="ECO:0000256" key="6">
    <source>
        <dbReference type="ARBA" id="ARBA00022679"/>
    </source>
</evidence>
<dbReference type="Gene3D" id="3.30.450.40">
    <property type="match status" value="1"/>
</dbReference>
<dbReference type="PROSITE" id="PS50109">
    <property type="entry name" value="HIS_KIN"/>
    <property type="match status" value="1"/>
</dbReference>
<evidence type="ECO:0000259" key="10">
    <source>
        <dbReference type="PROSITE" id="PS50046"/>
    </source>
</evidence>
<dbReference type="GO" id="GO:0005524">
    <property type="term" value="F:ATP binding"/>
    <property type="evidence" value="ECO:0007669"/>
    <property type="project" value="UniProtKB-KW"/>
</dbReference>
<keyword evidence="4" id="KW-0600">Photoreceptor protein</keyword>
<evidence type="ECO:0000256" key="8">
    <source>
        <dbReference type="ARBA" id="ARBA00022991"/>
    </source>
</evidence>
<gene>
    <name evidence="12" type="ORF">ACFSQ0_05155</name>
</gene>
<dbReference type="SMART" id="SM00388">
    <property type="entry name" value="HisKA"/>
    <property type="match status" value="1"/>
</dbReference>
<dbReference type="InterPro" id="IPR016132">
    <property type="entry name" value="Phyto_chromo_attachment"/>
</dbReference>
<dbReference type="InterPro" id="IPR036097">
    <property type="entry name" value="HisK_dim/P_sf"/>
</dbReference>
<evidence type="ECO:0000256" key="2">
    <source>
        <dbReference type="ARBA" id="ARBA00006402"/>
    </source>
</evidence>
<proteinExistence type="inferred from homology"/>
<keyword evidence="8" id="KW-0157">Chromophore</keyword>
<dbReference type="InterPro" id="IPR005467">
    <property type="entry name" value="His_kinase_dom"/>
</dbReference>
<name>A0ABW5SCJ2_9FLAO</name>
<dbReference type="InterPro" id="IPR029016">
    <property type="entry name" value="GAF-like_dom_sf"/>
</dbReference>
<dbReference type="SUPFAM" id="SSF55785">
    <property type="entry name" value="PYP-like sensor domain (PAS domain)"/>
    <property type="match status" value="1"/>
</dbReference>
<evidence type="ECO:0000256" key="9">
    <source>
        <dbReference type="ARBA" id="ARBA00023170"/>
    </source>
</evidence>
<keyword evidence="12" id="KW-0547">Nucleotide-binding</keyword>
<evidence type="ECO:0000256" key="5">
    <source>
        <dbReference type="ARBA" id="ARBA00022606"/>
    </source>
</evidence>
<dbReference type="PROSITE" id="PS50046">
    <property type="entry name" value="PHYTOCHROME_2"/>
    <property type="match status" value="1"/>
</dbReference>
<dbReference type="EC" id="2.7.13.3" evidence="3"/>
<dbReference type="SUPFAM" id="SSF55874">
    <property type="entry name" value="ATPase domain of HSP90 chaperone/DNA topoisomerase II/histidine kinase"/>
    <property type="match status" value="1"/>
</dbReference>
<keyword evidence="6" id="KW-0808">Transferase</keyword>
<dbReference type="Gene3D" id="3.30.450.20">
    <property type="entry name" value="PAS domain"/>
    <property type="match status" value="1"/>
</dbReference>
<dbReference type="Gene3D" id="3.30.565.10">
    <property type="entry name" value="Histidine kinase-like ATPase, C-terminal domain"/>
    <property type="match status" value="1"/>
</dbReference>
<dbReference type="Proteomes" id="UP001597357">
    <property type="component" value="Unassembled WGS sequence"/>
</dbReference>
<dbReference type="SMART" id="SM00387">
    <property type="entry name" value="HATPase_c"/>
    <property type="match status" value="1"/>
</dbReference>
<feature type="domain" description="Phytochrome chromophore attachment site" evidence="10">
    <location>
        <begin position="137"/>
        <end position="295"/>
    </location>
</feature>
<comment type="caution">
    <text evidence="12">The sequence shown here is derived from an EMBL/GenBank/DDBJ whole genome shotgun (WGS) entry which is preliminary data.</text>
</comment>
<keyword evidence="7" id="KW-0418">Kinase</keyword>
<dbReference type="InterPro" id="IPR003661">
    <property type="entry name" value="HisK_dim/P_dom"/>
</dbReference>
<sequence length="729" mass="83026">MKKHKETILSNCDREPIHLINHIQPFGTLLVLDEKSLKVIQCAKNASEYLVFTETFIGKKISFLIGKELEQSIANFNLGSKNRLEFSGKVNATQFSFVAYKTKQGILLEVERFTISDPIELQDQLTTITEALGSSDSALEACQNAANIVSKIFNYDRVLVYRFDKNWNGEVIAECKQKNQTSWLGLHYPATDIPQPARALFLKQKIRIIADVDYQPIIIEPQLNPTDQKIVDLSNSELRGVSPVHLQYLKNMGVNASLTTSIIIEGKLWGLITCHHNAAKTINRTQRQLCSILVEIFTNKINSLNYKAAIKANQERSKIVEQLKFQIDLEKDWSNAFLSQADNLLDLFNAQALIILQKNRTQIIGEKINKDFQIRISQFLKHQKSGRLVSSKLSLDYPKYFTAADSWAGLLSLKLNGEQNNTIVWLRKEKIQQVNWGGKPKKPEKIIDGIAYLNPRTSFAKWSKQVEGHSEEWDEEDLKSIKIIKELLQNHLLQQQQNKIKTLNKRLKQNNKDLKAFSYSVSHDLRSPLRGIEGFTNILLEKPGIDASTEQIGNKILHSVNSMNNLIDGILKLATLNLKEIKRQNIKVRDLVLGYLEEINFSNKEGILIQIEEEIPDLTGDFILIKQVFTNLIDNALKYTQHNKDARIVIGYSTQKNAYFVKDNGIGIHPSAQKKIFKLFQRSSAALKNFEGEGIGLALVKKIVKKHNGKIFIDSEVDKYSIFYIQLPS</sequence>
<comment type="similarity">
    <text evidence="2">In the N-terminal section; belongs to the phytochrome family.</text>
</comment>